<name>A0A0C3C574_OIDMZ</name>
<dbReference type="PANTHER" id="PTHR36206:SF12">
    <property type="entry name" value="ASPERCRYPTIN BIOSYNTHESIS CLUSTER-SPECIFIC TRANSCRIPTION REGULATOR ATNN-RELATED"/>
    <property type="match status" value="1"/>
</dbReference>
<dbReference type="HOGENOM" id="CLU_011409_6_0_1"/>
<proteinExistence type="predicted"/>
<evidence type="ECO:0000256" key="6">
    <source>
        <dbReference type="ARBA" id="ARBA00023242"/>
    </source>
</evidence>
<dbReference type="PANTHER" id="PTHR36206">
    <property type="entry name" value="ASPERCRYPTIN BIOSYNTHESIS CLUSTER-SPECIFIC TRANSCRIPTION REGULATOR ATNN-RELATED"/>
    <property type="match status" value="1"/>
</dbReference>
<evidence type="ECO:0000256" key="1">
    <source>
        <dbReference type="ARBA" id="ARBA00022723"/>
    </source>
</evidence>
<reference evidence="7 8" key="1">
    <citation type="submission" date="2014-04" db="EMBL/GenBank/DDBJ databases">
        <authorList>
            <consortium name="DOE Joint Genome Institute"/>
            <person name="Kuo A."/>
            <person name="Martino E."/>
            <person name="Perotto S."/>
            <person name="Kohler A."/>
            <person name="Nagy L.G."/>
            <person name="Floudas D."/>
            <person name="Copeland A."/>
            <person name="Barry K.W."/>
            <person name="Cichocki N."/>
            <person name="Veneault-Fourrey C."/>
            <person name="LaButti K."/>
            <person name="Lindquist E.A."/>
            <person name="Lipzen A."/>
            <person name="Lundell T."/>
            <person name="Morin E."/>
            <person name="Murat C."/>
            <person name="Sun H."/>
            <person name="Tunlid A."/>
            <person name="Henrissat B."/>
            <person name="Grigoriev I.V."/>
            <person name="Hibbett D.S."/>
            <person name="Martin F."/>
            <person name="Nordberg H.P."/>
            <person name="Cantor M.N."/>
            <person name="Hua S.X."/>
        </authorList>
    </citation>
    <scope>NUCLEOTIDE SEQUENCE [LARGE SCALE GENOMIC DNA]</scope>
    <source>
        <strain evidence="7 8">Zn</strain>
    </source>
</reference>
<accession>A0A0C3C574</accession>
<evidence type="ECO:0000256" key="4">
    <source>
        <dbReference type="ARBA" id="ARBA00023125"/>
    </source>
</evidence>
<evidence type="ECO:0000256" key="5">
    <source>
        <dbReference type="ARBA" id="ARBA00023163"/>
    </source>
</evidence>
<dbReference type="GO" id="GO:0003677">
    <property type="term" value="F:DNA binding"/>
    <property type="evidence" value="ECO:0007669"/>
    <property type="project" value="UniProtKB-KW"/>
</dbReference>
<keyword evidence="2" id="KW-0862">Zinc</keyword>
<reference evidence="8" key="2">
    <citation type="submission" date="2015-01" db="EMBL/GenBank/DDBJ databases">
        <title>Evolutionary Origins and Diversification of the Mycorrhizal Mutualists.</title>
        <authorList>
            <consortium name="DOE Joint Genome Institute"/>
            <consortium name="Mycorrhizal Genomics Consortium"/>
            <person name="Kohler A."/>
            <person name="Kuo A."/>
            <person name="Nagy L.G."/>
            <person name="Floudas D."/>
            <person name="Copeland A."/>
            <person name="Barry K.W."/>
            <person name="Cichocki N."/>
            <person name="Veneault-Fourrey C."/>
            <person name="LaButti K."/>
            <person name="Lindquist E.A."/>
            <person name="Lipzen A."/>
            <person name="Lundell T."/>
            <person name="Morin E."/>
            <person name="Murat C."/>
            <person name="Riley R."/>
            <person name="Ohm R."/>
            <person name="Sun H."/>
            <person name="Tunlid A."/>
            <person name="Henrissat B."/>
            <person name="Grigoriev I.V."/>
            <person name="Hibbett D.S."/>
            <person name="Martin F."/>
        </authorList>
    </citation>
    <scope>NUCLEOTIDE SEQUENCE [LARGE SCALE GENOMIC DNA]</scope>
    <source>
        <strain evidence="8">Zn</strain>
    </source>
</reference>
<sequence>MPRVAPGQRKRAYRPKTRTGCGTCKYGSFFPIVGIIAQDSFKRVVDSLQSSRFPAMFHSLRLSSNWVTADTFTEKCVSTGRICDGYAERIQELPSTISSNSEPLNAPLINLSRPPSMAIDDNWMEARPFHFFCQRTLPQLTGFFGDDLWDYLILRASHYEPAIRHAVIALGSLHERFINHNGMVSKSTPEFYHNNFALQEYTAAIKSLVLSIASQKQQPLDLCIIVCIIFACFESMQGCYGQAIAHIDSGSKILLELQTDDMAKSRTHDVFKSSSIPYAPINVIEGIFMRLKRQVLELVGGSKWLIAPESIVLHRYTPFTNIADARQFLVWNWHYTIATATLEEQPESDNVQEVEASLQEWKDQGLDDQTGWDEFRPAFKEVVNLAAEIVEVDNPVSDRTAVLSTDIGIIGALYAVVARCRHPVIRRRAIAILKYRVRQEGVWNSFLTAKVAERVVMIEEQDCGEVKEEVNVPDWARISNVIPVFDPVARRATLTYSRPDSKYNTVRKRVEEVIEW</sequence>
<keyword evidence="8" id="KW-1185">Reference proteome</keyword>
<dbReference type="InterPro" id="IPR052360">
    <property type="entry name" value="Transcr_Regulatory_Proteins"/>
</dbReference>
<dbReference type="STRING" id="913774.A0A0C3C574"/>
<keyword evidence="4" id="KW-0238">DNA-binding</keyword>
<protein>
    <recommendedName>
        <fullName evidence="9">Zn(2)-C6 fungal-type domain-containing protein</fullName>
    </recommendedName>
</protein>
<keyword evidence="5" id="KW-0804">Transcription</keyword>
<evidence type="ECO:0000256" key="2">
    <source>
        <dbReference type="ARBA" id="ARBA00022833"/>
    </source>
</evidence>
<dbReference type="Proteomes" id="UP000054321">
    <property type="component" value="Unassembled WGS sequence"/>
</dbReference>
<dbReference type="AlphaFoldDB" id="A0A0C3C574"/>
<keyword evidence="1" id="KW-0479">Metal-binding</keyword>
<keyword evidence="3" id="KW-0805">Transcription regulation</keyword>
<dbReference type="InParanoid" id="A0A0C3C574"/>
<gene>
    <name evidence="7" type="ORF">OIDMADRAFT_184516</name>
</gene>
<dbReference type="OrthoDB" id="3598904at2759"/>
<organism evidence="7 8">
    <name type="scientific">Oidiodendron maius (strain Zn)</name>
    <dbReference type="NCBI Taxonomy" id="913774"/>
    <lineage>
        <taxon>Eukaryota</taxon>
        <taxon>Fungi</taxon>
        <taxon>Dikarya</taxon>
        <taxon>Ascomycota</taxon>
        <taxon>Pezizomycotina</taxon>
        <taxon>Leotiomycetes</taxon>
        <taxon>Leotiomycetes incertae sedis</taxon>
        <taxon>Myxotrichaceae</taxon>
        <taxon>Oidiodendron</taxon>
    </lineage>
</organism>
<evidence type="ECO:0000313" key="8">
    <source>
        <dbReference type="Proteomes" id="UP000054321"/>
    </source>
</evidence>
<keyword evidence="6" id="KW-0539">Nucleus</keyword>
<evidence type="ECO:0008006" key="9">
    <source>
        <dbReference type="Google" id="ProtNLM"/>
    </source>
</evidence>
<dbReference type="EMBL" id="KN832891">
    <property type="protein sequence ID" value="KIM94053.1"/>
    <property type="molecule type" value="Genomic_DNA"/>
</dbReference>
<dbReference type="InterPro" id="IPR021858">
    <property type="entry name" value="Fun_TF"/>
</dbReference>
<dbReference type="Pfam" id="PF11951">
    <property type="entry name" value="Fungal_trans_2"/>
    <property type="match status" value="1"/>
</dbReference>
<dbReference type="GO" id="GO:0046872">
    <property type="term" value="F:metal ion binding"/>
    <property type="evidence" value="ECO:0007669"/>
    <property type="project" value="UniProtKB-KW"/>
</dbReference>
<evidence type="ECO:0000256" key="3">
    <source>
        <dbReference type="ARBA" id="ARBA00023015"/>
    </source>
</evidence>
<evidence type="ECO:0000313" key="7">
    <source>
        <dbReference type="EMBL" id="KIM94053.1"/>
    </source>
</evidence>